<evidence type="ECO:0000256" key="1">
    <source>
        <dbReference type="SAM" id="MobiDB-lite"/>
    </source>
</evidence>
<proteinExistence type="predicted"/>
<sequence length="111" mass="12167">MEKEGRGTRKSGRDSPHERGEHEENTGQADERDKIKGESAGRVTSSVKEVSKGFKVSFRVKVVGKSSPKLFLMDDSPDAENLVVVIGKKGDIEPPAVVFSYEGMEALVEPY</sequence>
<reference evidence="2 3" key="1">
    <citation type="journal article" date="2023" name="Plants (Basel)">
        <title>Bridging the Gap: Combining Genomics and Transcriptomics Approaches to Understand Stylosanthes scabra, an Orphan Legume from the Brazilian Caatinga.</title>
        <authorList>
            <person name="Ferreira-Neto J.R.C."/>
            <person name="da Silva M.D."/>
            <person name="Binneck E."/>
            <person name="de Melo N.F."/>
            <person name="da Silva R.H."/>
            <person name="de Melo A.L.T.M."/>
            <person name="Pandolfi V."/>
            <person name="Bustamante F.O."/>
            <person name="Brasileiro-Vidal A.C."/>
            <person name="Benko-Iseppon A.M."/>
        </authorList>
    </citation>
    <scope>NUCLEOTIDE SEQUENCE [LARGE SCALE GENOMIC DNA]</scope>
    <source>
        <tissue evidence="2">Leaves</tissue>
    </source>
</reference>
<protein>
    <recommendedName>
        <fullName evidence="4">Nucleoplasmin-like domain-containing protein</fullName>
    </recommendedName>
</protein>
<dbReference type="Proteomes" id="UP001341840">
    <property type="component" value="Unassembled WGS sequence"/>
</dbReference>
<dbReference type="EMBL" id="JASCZI010152214">
    <property type="protein sequence ID" value="MED6175677.1"/>
    <property type="molecule type" value="Genomic_DNA"/>
</dbReference>
<gene>
    <name evidence="2" type="ORF">PIB30_080635</name>
</gene>
<evidence type="ECO:0008006" key="4">
    <source>
        <dbReference type="Google" id="ProtNLM"/>
    </source>
</evidence>
<feature type="compositionally biased region" description="Basic and acidic residues" evidence="1">
    <location>
        <begin position="1"/>
        <end position="39"/>
    </location>
</feature>
<organism evidence="2 3">
    <name type="scientific">Stylosanthes scabra</name>
    <dbReference type="NCBI Taxonomy" id="79078"/>
    <lineage>
        <taxon>Eukaryota</taxon>
        <taxon>Viridiplantae</taxon>
        <taxon>Streptophyta</taxon>
        <taxon>Embryophyta</taxon>
        <taxon>Tracheophyta</taxon>
        <taxon>Spermatophyta</taxon>
        <taxon>Magnoliopsida</taxon>
        <taxon>eudicotyledons</taxon>
        <taxon>Gunneridae</taxon>
        <taxon>Pentapetalae</taxon>
        <taxon>rosids</taxon>
        <taxon>fabids</taxon>
        <taxon>Fabales</taxon>
        <taxon>Fabaceae</taxon>
        <taxon>Papilionoideae</taxon>
        <taxon>50 kb inversion clade</taxon>
        <taxon>dalbergioids sensu lato</taxon>
        <taxon>Dalbergieae</taxon>
        <taxon>Pterocarpus clade</taxon>
        <taxon>Stylosanthes</taxon>
    </lineage>
</organism>
<evidence type="ECO:0000313" key="3">
    <source>
        <dbReference type="Proteomes" id="UP001341840"/>
    </source>
</evidence>
<comment type="caution">
    <text evidence="2">The sequence shown here is derived from an EMBL/GenBank/DDBJ whole genome shotgun (WGS) entry which is preliminary data.</text>
</comment>
<accession>A0ABU6VRT5</accession>
<feature type="region of interest" description="Disordered" evidence="1">
    <location>
        <begin position="1"/>
        <end position="43"/>
    </location>
</feature>
<keyword evidence="3" id="KW-1185">Reference proteome</keyword>
<name>A0ABU6VRT5_9FABA</name>
<evidence type="ECO:0000313" key="2">
    <source>
        <dbReference type="EMBL" id="MED6175677.1"/>
    </source>
</evidence>